<evidence type="ECO:0000256" key="4">
    <source>
        <dbReference type="ARBA" id="ARBA00022723"/>
    </source>
</evidence>
<dbReference type="GO" id="GO:0061630">
    <property type="term" value="F:ubiquitin protein ligase activity"/>
    <property type="evidence" value="ECO:0007669"/>
    <property type="project" value="UniProtKB-EC"/>
</dbReference>
<proteinExistence type="predicted"/>
<gene>
    <name evidence="11" type="ORF">MKW94_024645</name>
</gene>
<dbReference type="Gene3D" id="3.30.40.10">
    <property type="entry name" value="Zinc/RING finger domain, C3HC4 (zinc finger)"/>
    <property type="match status" value="1"/>
</dbReference>
<dbReference type="SUPFAM" id="SSF57850">
    <property type="entry name" value="RING/U-box"/>
    <property type="match status" value="1"/>
</dbReference>
<dbReference type="Pfam" id="PF13639">
    <property type="entry name" value="zf-RING_2"/>
    <property type="match status" value="1"/>
</dbReference>
<keyword evidence="5 8" id="KW-0863">Zinc-finger</keyword>
<dbReference type="CDD" id="cd16469">
    <property type="entry name" value="RING-H2_RNF24-like"/>
    <property type="match status" value="1"/>
</dbReference>
<dbReference type="AlphaFoldDB" id="A0AA41S042"/>
<dbReference type="FunFam" id="3.30.40.10:FF:000538">
    <property type="entry name" value="E3 ubiquitin-protein ligase MBR2 isoform A"/>
    <property type="match status" value="1"/>
</dbReference>
<dbReference type="PANTHER" id="PTHR22937">
    <property type="entry name" value="E3 UBIQUITIN-PROTEIN LIGASE RNF165"/>
    <property type="match status" value="1"/>
</dbReference>
<feature type="compositionally biased region" description="Low complexity" evidence="9">
    <location>
        <begin position="59"/>
        <end position="76"/>
    </location>
</feature>
<evidence type="ECO:0000256" key="2">
    <source>
        <dbReference type="ARBA" id="ARBA00012483"/>
    </source>
</evidence>
<dbReference type="InterPro" id="IPR001841">
    <property type="entry name" value="Znf_RING"/>
</dbReference>
<keyword evidence="7" id="KW-0862">Zinc</keyword>
<reference evidence="11" key="1">
    <citation type="submission" date="2022-03" db="EMBL/GenBank/DDBJ databases">
        <title>A functionally conserved STORR gene fusion in Papaver species that diverged 16.8 million years ago.</title>
        <authorList>
            <person name="Catania T."/>
        </authorList>
    </citation>
    <scope>NUCLEOTIDE SEQUENCE</scope>
    <source>
        <strain evidence="11">S-191538</strain>
    </source>
</reference>
<dbReference type="InterPro" id="IPR013083">
    <property type="entry name" value="Znf_RING/FYVE/PHD"/>
</dbReference>
<evidence type="ECO:0000313" key="12">
    <source>
        <dbReference type="Proteomes" id="UP001177140"/>
    </source>
</evidence>
<evidence type="ECO:0000256" key="8">
    <source>
        <dbReference type="PROSITE-ProRule" id="PRU00175"/>
    </source>
</evidence>
<feature type="compositionally biased region" description="Polar residues" evidence="9">
    <location>
        <begin position="174"/>
        <end position="189"/>
    </location>
</feature>
<keyword evidence="4" id="KW-0479">Metal-binding</keyword>
<dbReference type="PANTHER" id="PTHR22937:SF65">
    <property type="entry name" value="E3 UBIQUITIN-PROTEIN LIGASE ARK2C"/>
    <property type="match status" value="1"/>
</dbReference>
<keyword evidence="12" id="KW-1185">Reference proteome</keyword>
<feature type="domain" description="RING-type" evidence="10">
    <location>
        <begin position="502"/>
        <end position="544"/>
    </location>
</feature>
<evidence type="ECO:0000256" key="7">
    <source>
        <dbReference type="ARBA" id="ARBA00022833"/>
    </source>
</evidence>
<evidence type="ECO:0000256" key="3">
    <source>
        <dbReference type="ARBA" id="ARBA00022679"/>
    </source>
</evidence>
<dbReference type="GO" id="GO:0008270">
    <property type="term" value="F:zinc ion binding"/>
    <property type="evidence" value="ECO:0007669"/>
    <property type="project" value="UniProtKB-KW"/>
</dbReference>
<name>A0AA41S042_PAPNU</name>
<dbReference type="EMBL" id="JAJJMA010060746">
    <property type="protein sequence ID" value="MCL7026759.1"/>
    <property type="molecule type" value="Genomic_DNA"/>
</dbReference>
<evidence type="ECO:0000256" key="1">
    <source>
        <dbReference type="ARBA" id="ARBA00000900"/>
    </source>
</evidence>
<evidence type="ECO:0000259" key="10">
    <source>
        <dbReference type="PROSITE" id="PS50089"/>
    </source>
</evidence>
<comment type="catalytic activity">
    <reaction evidence="1">
        <text>S-ubiquitinyl-[E2 ubiquitin-conjugating enzyme]-L-cysteine + [acceptor protein]-L-lysine = [E2 ubiquitin-conjugating enzyme]-L-cysteine + N(6)-ubiquitinyl-[acceptor protein]-L-lysine.</text>
        <dbReference type="EC" id="2.3.2.27"/>
    </reaction>
</comment>
<feature type="compositionally biased region" description="Polar residues" evidence="9">
    <location>
        <begin position="236"/>
        <end position="246"/>
    </location>
</feature>
<protein>
    <recommendedName>
        <fullName evidence="2">RING-type E3 ubiquitin transferase</fullName>
        <ecNumber evidence="2">2.3.2.27</ecNumber>
    </recommendedName>
</protein>
<dbReference type="PROSITE" id="PS50089">
    <property type="entry name" value="ZF_RING_2"/>
    <property type="match status" value="1"/>
</dbReference>
<organism evidence="11 12">
    <name type="scientific">Papaver nudicaule</name>
    <name type="common">Iceland poppy</name>
    <dbReference type="NCBI Taxonomy" id="74823"/>
    <lineage>
        <taxon>Eukaryota</taxon>
        <taxon>Viridiplantae</taxon>
        <taxon>Streptophyta</taxon>
        <taxon>Embryophyta</taxon>
        <taxon>Tracheophyta</taxon>
        <taxon>Spermatophyta</taxon>
        <taxon>Magnoliopsida</taxon>
        <taxon>Ranunculales</taxon>
        <taxon>Papaveraceae</taxon>
        <taxon>Papaveroideae</taxon>
        <taxon>Papaver</taxon>
    </lineage>
</organism>
<sequence length="551" mass="60429">MGHRHLFGTPQMFEMDNDQNPSPLQAEHSLIPLGWTRAADTGGLVFPIENLPASGIGFTSQRRSSNEYSSSSSSTESSHRNIGQRGNEYCSTNITMEIPHHQVTTSGPTYDPILHPIASGSTWLAPHNYADQPSSSHHRHLNHGFGSSSVTPTIGDISGPCKRKRAEVSAVFESGSSSRHYNTTSTPDVSLSLDLPSEKPPHWPWDPMSAPSLSIGEEDSQRNVRRRVALDLEQDLPQQHLSSNPSRRLPSTGRHIGENGTVDCTGISRGAHEWNYIPVSSTAQGRLVPSDNSGFSHVANQFSVGSSSSSGSLETNGCNTDPTSRRTPIVSPQTHVLPHIQGVRGRSNFSPRTLPAYEPAAAHPQRGGYVPTFENSMHSMSENYSRHLRPLSAVGWRRPDRSERLGLPHPRLHSATGGVDAHARFVEGISMLERSVMYGSRSLLDQHRDMRLDVDNMSYEELLDLGERIGTVNTGLSEDVISKCLIETICCSFDQSQDEGSCAICLEDYRDKEVVGAVKNCGHDYHIGCIRKWLSMKNACPICKSPAVKDE</sequence>
<keyword evidence="6" id="KW-0833">Ubl conjugation pathway</keyword>
<keyword evidence="3" id="KW-0808">Transferase</keyword>
<feature type="region of interest" description="Disordered" evidence="9">
    <location>
        <begin position="1"/>
        <end position="26"/>
    </location>
</feature>
<evidence type="ECO:0000256" key="5">
    <source>
        <dbReference type="ARBA" id="ARBA00022771"/>
    </source>
</evidence>
<evidence type="ECO:0000313" key="11">
    <source>
        <dbReference type="EMBL" id="MCL7026759.1"/>
    </source>
</evidence>
<feature type="region of interest" description="Disordered" evidence="9">
    <location>
        <begin position="55"/>
        <end position="86"/>
    </location>
</feature>
<accession>A0AA41S042</accession>
<evidence type="ECO:0000256" key="6">
    <source>
        <dbReference type="ARBA" id="ARBA00022786"/>
    </source>
</evidence>
<comment type="caution">
    <text evidence="11">The sequence shown here is derived from an EMBL/GenBank/DDBJ whole genome shotgun (WGS) entry which is preliminary data.</text>
</comment>
<dbReference type="EC" id="2.3.2.27" evidence="2"/>
<dbReference type="Proteomes" id="UP001177140">
    <property type="component" value="Unassembled WGS sequence"/>
</dbReference>
<evidence type="ECO:0000256" key="9">
    <source>
        <dbReference type="SAM" id="MobiDB-lite"/>
    </source>
</evidence>
<feature type="region of interest" description="Disordered" evidence="9">
    <location>
        <begin position="128"/>
        <end position="259"/>
    </location>
</feature>
<feature type="compositionally biased region" description="Polar residues" evidence="9">
    <location>
        <begin position="313"/>
        <end position="330"/>
    </location>
</feature>
<dbReference type="InterPro" id="IPR045191">
    <property type="entry name" value="MBR1/2-like"/>
</dbReference>
<feature type="region of interest" description="Disordered" evidence="9">
    <location>
        <begin position="304"/>
        <end position="330"/>
    </location>
</feature>
<dbReference type="SMART" id="SM00184">
    <property type="entry name" value="RING"/>
    <property type="match status" value="1"/>
</dbReference>